<accession>A0A422N036</accession>
<keyword evidence="4" id="KW-1185">Reference proteome</keyword>
<dbReference type="SUPFAM" id="SSF82185">
    <property type="entry name" value="Histone H3 K4-specific methyltransferase SET7/9 N-terminal domain"/>
    <property type="match status" value="1"/>
</dbReference>
<evidence type="ECO:0000313" key="4">
    <source>
        <dbReference type="Proteomes" id="UP000283634"/>
    </source>
</evidence>
<sequence length="725" mass="80658">MPGEPLSTNINNNRTPAKRDPPVAVSSTQNVASVCFSDGILYEGPLLDGKPQGSGICVFPSGTICAGNFERGFLEGPAEVLLPSGALFTGMFERSVAKGFGAYLQDGCLTRGTWREGVVMQTEDDVGGSCHAKFFTAIAFRLCNELRNVKTGTRGTGWHYLHLSRCIKEPVVHLCVRQPLEQDSMMSSREARDYFILNPSVTKGASTALLPGTAAIPGDCASDTEGSFLGGTVRRQTEAVEMHIRDKPVTRNLLAMGASPYAIFACAAPASNEFFSFSHYMKYFVIFLFPFLSLPQLPFSPIRRAMLEMEREFVVSGASLLREYDPPFYSLHFVTAAICCNIAAVVIVVAKVTPGHVSGGHLTLAEVVIPCTFWVVQALFFAAYNSYMRVAHALERLERCLVPRISAFAADIVDNKAKVCIYTWDEKGRTVVKNKHYRYRWLVCSIFVGLVMSFAAPCTRAGFRHSLFGIGNYEVAASVLLFISNLLFSTVLAYYVLKITDMQRQILEQMRVITRLAYLEGRSLMRPSEFFQQRFNFNEPLNPHDVLTGVVGWCIVRSLVLYASTCFNHVSRSSTMSIYLAFVFCGFIVTIGDFVSVLVLGYSHSGSHYSSGHTYAFVLCTLWGFMLQRYLYICLETCKEHTTHLYLLDVASLYHRLKQGPNDESSDAIATCRQMIKDHDKLPSVFSIRISPLILVLMVFIHMLALTATIIVLCIAIHYPKSHHV</sequence>
<protein>
    <submittedName>
        <fullName evidence="3">Uncharacterized protein</fullName>
    </submittedName>
</protein>
<feature type="transmembrane region" description="Helical" evidence="2">
    <location>
        <begin position="283"/>
        <end position="302"/>
    </location>
</feature>
<dbReference type="OMA" id="CANHRAR"/>
<feature type="region of interest" description="Disordered" evidence="1">
    <location>
        <begin position="1"/>
        <end position="23"/>
    </location>
</feature>
<dbReference type="VEuPathDB" id="TriTrypDB:TRSC58_02605"/>
<dbReference type="RefSeq" id="XP_029234838.1">
    <property type="nucleotide sequence ID" value="XM_029385355.1"/>
</dbReference>
<feature type="transmembrane region" description="Helical" evidence="2">
    <location>
        <begin position="578"/>
        <end position="602"/>
    </location>
</feature>
<gene>
    <name evidence="3" type="ORF">TraAM80_08612</name>
</gene>
<proteinExistence type="predicted"/>
<feature type="compositionally biased region" description="Polar residues" evidence="1">
    <location>
        <begin position="1"/>
        <end position="15"/>
    </location>
</feature>
<name>A0A422N036_TRYRA</name>
<evidence type="ECO:0000256" key="2">
    <source>
        <dbReference type="SAM" id="Phobius"/>
    </source>
</evidence>
<keyword evidence="2" id="KW-0812">Transmembrane</keyword>
<dbReference type="Proteomes" id="UP000283634">
    <property type="component" value="Unassembled WGS sequence"/>
</dbReference>
<dbReference type="EMBL" id="MKGL01000434">
    <property type="protein sequence ID" value="RNE98797.1"/>
    <property type="molecule type" value="Genomic_DNA"/>
</dbReference>
<feature type="transmembrane region" description="Helical" evidence="2">
    <location>
        <begin position="614"/>
        <end position="632"/>
    </location>
</feature>
<organism evidence="3 4">
    <name type="scientific">Trypanosoma rangeli</name>
    <dbReference type="NCBI Taxonomy" id="5698"/>
    <lineage>
        <taxon>Eukaryota</taxon>
        <taxon>Discoba</taxon>
        <taxon>Euglenozoa</taxon>
        <taxon>Kinetoplastea</taxon>
        <taxon>Metakinetoplastina</taxon>
        <taxon>Trypanosomatida</taxon>
        <taxon>Trypanosomatidae</taxon>
        <taxon>Trypanosoma</taxon>
        <taxon>Herpetosoma</taxon>
    </lineage>
</organism>
<keyword evidence="2" id="KW-1133">Transmembrane helix</keyword>
<keyword evidence="2" id="KW-0472">Membrane</keyword>
<feature type="transmembrane region" description="Helical" evidence="2">
    <location>
        <begin position="328"/>
        <end position="350"/>
    </location>
</feature>
<feature type="transmembrane region" description="Helical" evidence="2">
    <location>
        <begin position="693"/>
        <end position="719"/>
    </location>
</feature>
<comment type="caution">
    <text evidence="3">The sequence shown here is derived from an EMBL/GenBank/DDBJ whole genome shotgun (WGS) entry which is preliminary data.</text>
</comment>
<reference evidence="3 4" key="1">
    <citation type="journal article" date="2018" name="BMC Genomics">
        <title>Genomic comparison of Trypanosoma conorhini and Trypanosoma rangeli to Trypanosoma cruzi strains of high and low virulence.</title>
        <authorList>
            <person name="Bradwell K.R."/>
            <person name="Koparde V.N."/>
            <person name="Matveyev A.V."/>
            <person name="Serrano M.G."/>
            <person name="Alves J.M."/>
            <person name="Parikh H."/>
            <person name="Huang B."/>
            <person name="Lee V."/>
            <person name="Espinosa-Alvarez O."/>
            <person name="Ortiz P.A."/>
            <person name="Costa-Martins A.G."/>
            <person name="Teixeira M.M."/>
            <person name="Buck G.A."/>
        </authorList>
    </citation>
    <scope>NUCLEOTIDE SEQUENCE [LARGE SCALE GENOMIC DNA]</scope>
    <source>
        <strain evidence="3 4">AM80</strain>
    </source>
</reference>
<dbReference type="VEuPathDB" id="TriTrypDB:TRSC58_02554"/>
<dbReference type="AlphaFoldDB" id="A0A422N036"/>
<feature type="transmembrane region" description="Helical" evidence="2">
    <location>
        <begin position="362"/>
        <end position="384"/>
    </location>
</feature>
<feature type="transmembrane region" description="Helical" evidence="2">
    <location>
        <begin position="439"/>
        <end position="463"/>
    </location>
</feature>
<evidence type="ECO:0000313" key="3">
    <source>
        <dbReference type="EMBL" id="RNE98797.1"/>
    </source>
</evidence>
<dbReference type="GeneID" id="40332545"/>
<dbReference type="OrthoDB" id="250672at2759"/>
<feature type="transmembrane region" description="Helical" evidence="2">
    <location>
        <begin position="475"/>
        <end position="497"/>
    </location>
</feature>
<evidence type="ECO:0000256" key="1">
    <source>
        <dbReference type="SAM" id="MobiDB-lite"/>
    </source>
</evidence>